<dbReference type="GO" id="GO:0003677">
    <property type="term" value="F:DNA binding"/>
    <property type="evidence" value="ECO:0007669"/>
    <property type="project" value="InterPro"/>
</dbReference>
<dbReference type="STRING" id="1844.UG56_009715"/>
<reference evidence="2" key="1">
    <citation type="submission" date="2016-10" db="EMBL/GenBank/DDBJ databases">
        <title>Draft Genome Sequence of Nocardioides luteus Strain BAFB, an Alkane-Degrading Bacterium Isolated from JP-7 Polluted Soil.</title>
        <authorList>
            <person name="Brown L."/>
            <person name="Ruiz O.N."/>
            <person name="Gunasekera T."/>
        </authorList>
    </citation>
    <scope>NUCLEOTIDE SEQUENCE [LARGE SCALE GENOMIC DNA]</scope>
    <source>
        <strain evidence="2">BAFB</strain>
    </source>
</reference>
<dbReference type="PROSITE" id="PS50943">
    <property type="entry name" value="HTH_CROC1"/>
    <property type="match status" value="1"/>
</dbReference>
<evidence type="ECO:0000313" key="3">
    <source>
        <dbReference type="Proteomes" id="UP000033772"/>
    </source>
</evidence>
<dbReference type="RefSeq" id="WP_045549563.1">
    <property type="nucleotide sequence ID" value="NZ_JZDQ02000011.1"/>
</dbReference>
<dbReference type="Gene3D" id="1.10.260.40">
    <property type="entry name" value="lambda repressor-like DNA-binding domains"/>
    <property type="match status" value="1"/>
</dbReference>
<organism evidence="2 3">
    <name type="scientific">Nocardioides luteus</name>
    <dbReference type="NCBI Taxonomy" id="1844"/>
    <lineage>
        <taxon>Bacteria</taxon>
        <taxon>Bacillati</taxon>
        <taxon>Actinomycetota</taxon>
        <taxon>Actinomycetes</taxon>
        <taxon>Propionibacteriales</taxon>
        <taxon>Nocardioidaceae</taxon>
        <taxon>Nocardioides</taxon>
    </lineage>
</organism>
<gene>
    <name evidence="2" type="ORF">UG56_009715</name>
</gene>
<dbReference type="PANTHER" id="PTHR35010:SF2">
    <property type="entry name" value="BLL4672 PROTEIN"/>
    <property type="match status" value="1"/>
</dbReference>
<dbReference type="CDD" id="cd00093">
    <property type="entry name" value="HTH_XRE"/>
    <property type="match status" value="1"/>
</dbReference>
<dbReference type="OrthoDB" id="3212310at2"/>
<dbReference type="Proteomes" id="UP000033772">
    <property type="component" value="Unassembled WGS sequence"/>
</dbReference>
<accession>A0A1J4N6A0</accession>
<dbReference type="InterPro" id="IPR010982">
    <property type="entry name" value="Lambda_DNA-bd_dom_sf"/>
</dbReference>
<dbReference type="AlphaFoldDB" id="A0A1J4N6A0"/>
<keyword evidence="3" id="KW-1185">Reference proteome</keyword>
<sequence length="275" mass="30525">MTTELGEFLRSRRAAISPEEAGLVSYGARRVPGLRREELAMLAGVSPTYYTRLERADHHNASDAVIDSLARALRLSAEEHDHLRRLARPVETVSGGRDVEPRPAAVAMLMDYPGPALIVDHANYVLAWNDLGHRLYGHGLDFDAPYAGRPQRPNIIRRFFLEPDGPELFVDPEGTGLQMVGFLRYSSGLHPDDHILSCLVGELVQRSDLFAELWAEHPVMDCGYGIKRLRHPVVGRLDLAYEAMVLPETSQRIVLYRAEPGSSSAAALEQLARGL</sequence>
<dbReference type="SMART" id="SM00530">
    <property type="entry name" value="HTH_XRE"/>
    <property type="match status" value="1"/>
</dbReference>
<name>A0A1J4N6A0_9ACTN</name>
<dbReference type="SUPFAM" id="SSF47413">
    <property type="entry name" value="lambda repressor-like DNA-binding domains"/>
    <property type="match status" value="1"/>
</dbReference>
<comment type="caution">
    <text evidence="2">The sequence shown here is derived from an EMBL/GenBank/DDBJ whole genome shotgun (WGS) entry which is preliminary data.</text>
</comment>
<proteinExistence type="predicted"/>
<dbReference type="EMBL" id="JZDQ02000011">
    <property type="protein sequence ID" value="OIJ27044.1"/>
    <property type="molecule type" value="Genomic_DNA"/>
</dbReference>
<evidence type="ECO:0000259" key="1">
    <source>
        <dbReference type="PROSITE" id="PS50943"/>
    </source>
</evidence>
<dbReference type="Pfam" id="PF13560">
    <property type="entry name" value="HTH_31"/>
    <property type="match status" value="1"/>
</dbReference>
<feature type="domain" description="HTH cro/C1-type" evidence="1">
    <location>
        <begin position="33"/>
        <end position="80"/>
    </location>
</feature>
<dbReference type="InterPro" id="IPR041413">
    <property type="entry name" value="MLTR_LBD"/>
</dbReference>
<dbReference type="Pfam" id="PF17765">
    <property type="entry name" value="MLTR_LBD"/>
    <property type="match status" value="1"/>
</dbReference>
<evidence type="ECO:0000313" key="2">
    <source>
        <dbReference type="EMBL" id="OIJ27044.1"/>
    </source>
</evidence>
<dbReference type="InterPro" id="IPR001387">
    <property type="entry name" value="Cro/C1-type_HTH"/>
</dbReference>
<dbReference type="PANTHER" id="PTHR35010">
    <property type="entry name" value="BLL4672 PROTEIN-RELATED"/>
    <property type="match status" value="1"/>
</dbReference>
<dbReference type="Gene3D" id="3.30.450.180">
    <property type="match status" value="1"/>
</dbReference>
<protein>
    <submittedName>
        <fullName evidence="2">Transcriptional regulator</fullName>
    </submittedName>
</protein>